<evidence type="ECO:0000256" key="2">
    <source>
        <dbReference type="ARBA" id="ARBA00018951"/>
    </source>
</evidence>
<dbReference type="PANTHER" id="PTHR21021:SF16">
    <property type="entry name" value="TIP41-LIKE PROTEIN"/>
    <property type="match status" value="1"/>
</dbReference>
<evidence type="ECO:0000313" key="4">
    <source>
        <dbReference type="Proteomes" id="UP001208570"/>
    </source>
</evidence>
<evidence type="ECO:0000256" key="1">
    <source>
        <dbReference type="ARBA" id="ARBA00006658"/>
    </source>
</evidence>
<keyword evidence="4" id="KW-1185">Reference proteome</keyword>
<dbReference type="InterPro" id="IPR051330">
    <property type="entry name" value="Phosphatase_reg/MetRdx"/>
</dbReference>
<dbReference type="AlphaFoldDB" id="A0AAD9JGA1"/>
<dbReference type="InterPro" id="IPR007303">
    <property type="entry name" value="TIP41-like"/>
</dbReference>
<comment type="caution">
    <text evidence="3">The sequence shown here is derived from an EMBL/GenBank/DDBJ whole genome shotgun (WGS) entry which is preliminary data.</text>
</comment>
<accession>A0AAD9JGA1</accession>
<proteinExistence type="inferred from homology"/>
<gene>
    <name evidence="3" type="ORF">LSH36_347g00017</name>
</gene>
<protein>
    <recommendedName>
        <fullName evidence="2">TIP41-like protein</fullName>
    </recommendedName>
</protein>
<organism evidence="3 4">
    <name type="scientific">Paralvinella palmiformis</name>
    <dbReference type="NCBI Taxonomy" id="53620"/>
    <lineage>
        <taxon>Eukaryota</taxon>
        <taxon>Metazoa</taxon>
        <taxon>Spiralia</taxon>
        <taxon>Lophotrochozoa</taxon>
        <taxon>Annelida</taxon>
        <taxon>Polychaeta</taxon>
        <taxon>Sedentaria</taxon>
        <taxon>Canalipalpata</taxon>
        <taxon>Terebellida</taxon>
        <taxon>Terebelliformia</taxon>
        <taxon>Alvinellidae</taxon>
        <taxon>Paralvinella</taxon>
    </lineage>
</organism>
<comment type="similarity">
    <text evidence="1">Belongs to the TIP41 family.</text>
</comment>
<dbReference type="Proteomes" id="UP001208570">
    <property type="component" value="Unassembled WGS sequence"/>
</dbReference>
<sequence length="319" mass="36663">MYDSLLIFLISTKDKRRHLTALKCLNPKMSHKLPKAGTPIPKAVVKDQFEFGPWTCTSFKSHILKSEGQERDEYEAQLSLPHLPEMVFDKNRLHIEHQNGFGLEFNALDALKLVRDDQADLKVAEADEWLAARVDSDHAKNIFRPYDWTFTTDYKGTPLSRGGIQLGVSDTNERINIEKLKKGGKIQFYAEMVLFEDELHDSGTSMLKVQIRVMPDYFFILQRFFMRVDKVLVRINDTRVYHEAGTDYILREYTSKQNRVEDLKVPPEYITDPNLLSDHMTKTKEKFEKLTFPTTNPTLKPVASNSRISCTPVSAGSAT</sequence>
<name>A0AAD9JGA1_9ANNE</name>
<dbReference type="PANTHER" id="PTHR21021">
    <property type="entry name" value="GAF/PUTATIVE CYTOSKELETAL PROTEIN"/>
    <property type="match status" value="1"/>
</dbReference>
<dbReference type="EMBL" id="JAODUP010000347">
    <property type="protein sequence ID" value="KAK2151880.1"/>
    <property type="molecule type" value="Genomic_DNA"/>
</dbReference>
<dbReference type="GO" id="GO:0031929">
    <property type="term" value="P:TOR signaling"/>
    <property type="evidence" value="ECO:0007669"/>
    <property type="project" value="TreeGrafter"/>
</dbReference>
<dbReference type="Pfam" id="PF04176">
    <property type="entry name" value="TIP41"/>
    <property type="match status" value="1"/>
</dbReference>
<evidence type="ECO:0000313" key="3">
    <source>
        <dbReference type="EMBL" id="KAK2151880.1"/>
    </source>
</evidence>
<dbReference type="GO" id="GO:0005829">
    <property type="term" value="C:cytosol"/>
    <property type="evidence" value="ECO:0007669"/>
    <property type="project" value="TreeGrafter"/>
</dbReference>
<reference evidence="3" key="1">
    <citation type="journal article" date="2023" name="Mol. Biol. Evol.">
        <title>Third-Generation Sequencing Reveals the Adaptive Role of the Epigenome in Three Deep-Sea Polychaetes.</title>
        <authorList>
            <person name="Perez M."/>
            <person name="Aroh O."/>
            <person name="Sun Y."/>
            <person name="Lan Y."/>
            <person name="Juniper S.K."/>
            <person name="Young C.R."/>
            <person name="Angers B."/>
            <person name="Qian P.Y."/>
        </authorList>
    </citation>
    <scope>NUCLEOTIDE SEQUENCE</scope>
    <source>
        <strain evidence="3">P08H-3</strain>
    </source>
</reference>